<dbReference type="PANTHER" id="PTHR30386:SF26">
    <property type="entry name" value="TRANSPORT PROTEIN COMB"/>
    <property type="match status" value="1"/>
</dbReference>
<protein>
    <submittedName>
        <fullName evidence="6">HlyD-family transporter</fullName>
    </submittedName>
</protein>
<evidence type="ECO:0000256" key="5">
    <source>
        <dbReference type="SAM" id="Phobius"/>
    </source>
</evidence>
<proteinExistence type="predicted"/>
<organism evidence="6 7">
    <name type="scientific">Tenacibaculum jejuense</name>
    <dbReference type="NCBI Taxonomy" id="584609"/>
    <lineage>
        <taxon>Bacteria</taxon>
        <taxon>Pseudomonadati</taxon>
        <taxon>Bacteroidota</taxon>
        <taxon>Flavobacteriia</taxon>
        <taxon>Flavobacteriales</taxon>
        <taxon>Flavobacteriaceae</taxon>
        <taxon>Tenacibaculum</taxon>
    </lineage>
</organism>
<dbReference type="PRINTS" id="PR01490">
    <property type="entry name" value="RTXTOXIND"/>
</dbReference>
<sequence length="429" mass="49317">MPQNSQDTEIRSEEVQEILNKVPSWMIRYGNMLILLLIIILLFISWFVKYPDVIKTQVMVTTAIPPEKIYAKNSGKFEVLLANEGTEVKEGEVLAVIKNSASYKDVLFLKSVVDTIEFHNEEFNFPLDDIPVLNLGDINSSFSQFENDYQEYLLNKDLAPFKSQVIASQVSVIEAKRRLQNMLYQKELSKKELEFKKTDLKRSTQMFEKGVISAKEMEQREVEFIQAERGYANMEASILQIRELINSSSQNLDDTSIKKTQNDKSLQKRAKQSFLLLKKAISDWENNYALTTSISGKVSFLSFWSKNQNVKTGDLIFTIVPSDAENFVGKIKAPIANSGKIKIGQQVQIKLLNYPSDEFGKLDGTIQRISVIADEEGNYYIDVDLPNKLQTSYNKQLEFRQEMQGNADIITEDLRLIERFFYQLKKVIK</sequence>
<keyword evidence="4 5" id="KW-0472">Membrane</keyword>
<dbReference type="RefSeq" id="WP_095069137.1">
    <property type="nucleotide sequence ID" value="NZ_LT899436.1"/>
</dbReference>
<evidence type="ECO:0000256" key="3">
    <source>
        <dbReference type="ARBA" id="ARBA00022989"/>
    </source>
</evidence>
<dbReference type="KEGG" id="tje:TJEJU_0489"/>
<dbReference type="AlphaFoldDB" id="A0A238U6Q8"/>
<keyword evidence="3 5" id="KW-1133">Transmembrane helix</keyword>
<accession>A0A238U6Q8</accession>
<comment type="subcellular location">
    <subcellularLocation>
        <location evidence="1">Membrane</location>
        <topology evidence="1">Single-pass membrane protein</topology>
    </subcellularLocation>
</comment>
<dbReference type="PANTHER" id="PTHR30386">
    <property type="entry name" value="MEMBRANE FUSION SUBUNIT OF EMRAB-TOLC MULTIDRUG EFFLUX PUMP"/>
    <property type="match status" value="1"/>
</dbReference>
<dbReference type="EMBL" id="LT899436">
    <property type="protein sequence ID" value="SNR14278.1"/>
    <property type="molecule type" value="Genomic_DNA"/>
</dbReference>
<evidence type="ECO:0000256" key="4">
    <source>
        <dbReference type="ARBA" id="ARBA00023136"/>
    </source>
</evidence>
<feature type="transmembrane region" description="Helical" evidence="5">
    <location>
        <begin position="29"/>
        <end position="48"/>
    </location>
</feature>
<gene>
    <name evidence="6" type="ORF">TJEJU_0489</name>
</gene>
<keyword evidence="2 5" id="KW-0812">Transmembrane</keyword>
<dbReference type="GO" id="GO:0016020">
    <property type="term" value="C:membrane"/>
    <property type="evidence" value="ECO:0007669"/>
    <property type="project" value="UniProtKB-SubCell"/>
</dbReference>
<dbReference type="InterPro" id="IPR050739">
    <property type="entry name" value="MFP"/>
</dbReference>
<evidence type="ECO:0000313" key="6">
    <source>
        <dbReference type="EMBL" id="SNR14278.1"/>
    </source>
</evidence>
<evidence type="ECO:0000256" key="1">
    <source>
        <dbReference type="ARBA" id="ARBA00004167"/>
    </source>
</evidence>
<evidence type="ECO:0000256" key="2">
    <source>
        <dbReference type="ARBA" id="ARBA00022692"/>
    </source>
</evidence>
<keyword evidence="7" id="KW-1185">Reference proteome</keyword>
<reference evidence="6 7" key="1">
    <citation type="submission" date="2017-07" db="EMBL/GenBank/DDBJ databases">
        <authorList>
            <person name="Sun Z.S."/>
            <person name="Albrecht U."/>
            <person name="Echele G."/>
            <person name="Lee C.C."/>
        </authorList>
    </citation>
    <scope>NUCLEOTIDE SEQUENCE [LARGE SCALE GENOMIC DNA]</scope>
    <source>
        <strain evidence="7">type strain: KCTC 22618</strain>
    </source>
</reference>
<dbReference type="OrthoDB" id="7057889at2"/>
<dbReference type="Proteomes" id="UP000215214">
    <property type="component" value="Chromosome TJEJU"/>
</dbReference>
<dbReference type="Gene3D" id="2.40.30.170">
    <property type="match status" value="1"/>
</dbReference>
<evidence type="ECO:0000313" key="7">
    <source>
        <dbReference type="Proteomes" id="UP000215214"/>
    </source>
</evidence>
<name>A0A238U6Q8_9FLAO</name>